<comment type="subcellular location">
    <subcellularLocation>
        <location evidence="1">Cell membrane</location>
        <topology evidence="1">Multi-pass membrane protein</topology>
    </subcellularLocation>
</comment>
<feature type="transmembrane region" description="Helical" evidence="7">
    <location>
        <begin position="207"/>
        <end position="226"/>
    </location>
</feature>
<dbReference type="InterPro" id="IPR020846">
    <property type="entry name" value="MFS_dom"/>
</dbReference>
<feature type="transmembrane region" description="Helical" evidence="7">
    <location>
        <begin position="57"/>
        <end position="76"/>
    </location>
</feature>
<feature type="transmembrane region" description="Helical" evidence="7">
    <location>
        <begin position="176"/>
        <end position="195"/>
    </location>
</feature>
<proteinExistence type="predicted"/>
<protein>
    <submittedName>
        <fullName evidence="9">Unannotated protein</fullName>
    </submittedName>
</protein>
<feature type="transmembrane region" description="Helical" evidence="7">
    <location>
        <begin position="274"/>
        <end position="292"/>
    </location>
</feature>
<evidence type="ECO:0000256" key="3">
    <source>
        <dbReference type="ARBA" id="ARBA00022475"/>
    </source>
</evidence>
<sequence>MISFLRADREEREAHPRYRASVVAVAVMGAAASSFTGALLFGALPAIAADLHTSTSVISWLGIAPSIAFAVSMPLFGKLGDLYGHRKVFILGWAVAAVLSLAAAASPNVGWLIALRTAGQLAGTSTSPAAYGVLARIFAPDERAGPYARVTVALAISPIVGVAIGGPLVSSVGWRVLFVGQGIVSAVAVVVAVVLLPQTPCRPGVRFDVAGVLTLAVGLTSLLLAVNRLRSWGIGHLGLQVLVAVGVVSLIAFFVVEQRVAEPLLAPSMLRNRIVAAAMGTSLFVNAGFNGLDVLTPFAARALFDYDTTTISWINGVRAFGFASGAAGARRFLAQRPSHQVIMMGHSAVAASFVIVAFGAHESSVPWFVGGLVIGAFGTGFGRPSLATSITNAVGAHDAGVANGANNMAHQVGASIGQTTLIAIAAGGASGDVAWACLVAAAFAAASLATASRLR</sequence>
<dbReference type="GO" id="GO:0022857">
    <property type="term" value="F:transmembrane transporter activity"/>
    <property type="evidence" value="ECO:0007669"/>
    <property type="project" value="InterPro"/>
</dbReference>
<dbReference type="PANTHER" id="PTHR42718">
    <property type="entry name" value="MAJOR FACILITATOR SUPERFAMILY MULTIDRUG TRANSPORTER MFSC"/>
    <property type="match status" value="1"/>
</dbReference>
<dbReference type="EMBL" id="CAFABA010000089">
    <property type="protein sequence ID" value="CAB4834152.1"/>
    <property type="molecule type" value="Genomic_DNA"/>
</dbReference>
<evidence type="ECO:0000256" key="4">
    <source>
        <dbReference type="ARBA" id="ARBA00022692"/>
    </source>
</evidence>
<feature type="transmembrane region" description="Helical" evidence="7">
    <location>
        <begin position="341"/>
        <end position="360"/>
    </location>
</feature>
<evidence type="ECO:0000256" key="7">
    <source>
        <dbReference type="SAM" id="Phobius"/>
    </source>
</evidence>
<evidence type="ECO:0000256" key="1">
    <source>
        <dbReference type="ARBA" id="ARBA00004651"/>
    </source>
</evidence>
<keyword evidence="4 7" id="KW-0812">Transmembrane</keyword>
<dbReference type="InterPro" id="IPR011701">
    <property type="entry name" value="MFS"/>
</dbReference>
<feature type="domain" description="Major facilitator superfamily (MFS) profile" evidence="8">
    <location>
        <begin position="22"/>
        <end position="455"/>
    </location>
</feature>
<dbReference type="Gene3D" id="1.20.1720.10">
    <property type="entry name" value="Multidrug resistance protein D"/>
    <property type="match status" value="1"/>
</dbReference>
<keyword evidence="2" id="KW-0813">Transport</keyword>
<feature type="transmembrane region" description="Helical" evidence="7">
    <location>
        <begin position="88"/>
        <end position="106"/>
    </location>
</feature>
<name>A0A6J7AMJ3_9ZZZZ</name>
<reference evidence="9" key="1">
    <citation type="submission" date="2020-05" db="EMBL/GenBank/DDBJ databases">
        <authorList>
            <person name="Chiriac C."/>
            <person name="Salcher M."/>
            <person name="Ghai R."/>
            <person name="Kavagutti S V."/>
        </authorList>
    </citation>
    <scope>NUCLEOTIDE SEQUENCE</scope>
</reference>
<gene>
    <name evidence="9" type="ORF">UFOPK3139_01994</name>
</gene>
<dbReference type="PROSITE" id="PS50850">
    <property type="entry name" value="MFS"/>
    <property type="match status" value="1"/>
</dbReference>
<dbReference type="Pfam" id="PF07690">
    <property type="entry name" value="MFS_1"/>
    <property type="match status" value="1"/>
</dbReference>
<feature type="transmembrane region" description="Helical" evidence="7">
    <location>
        <begin position="232"/>
        <end position="254"/>
    </location>
</feature>
<evidence type="ECO:0000313" key="9">
    <source>
        <dbReference type="EMBL" id="CAB4834152.1"/>
    </source>
</evidence>
<dbReference type="InterPro" id="IPR036259">
    <property type="entry name" value="MFS_trans_sf"/>
</dbReference>
<evidence type="ECO:0000256" key="2">
    <source>
        <dbReference type="ARBA" id="ARBA00022448"/>
    </source>
</evidence>
<dbReference type="AlphaFoldDB" id="A0A6J7AMJ3"/>
<keyword evidence="5 7" id="KW-1133">Transmembrane helix</keyword>
<dbReference type="SUPFAM" id="SSF103473">
    <property type="entry name" value="MFS general substrate transporter"/>
    <property type="match status" value="1"/>
</dbReference>
<dbReference type="PANTHER" id="PTHR42718:SF46">
    <property type="entry name" value="BLR6921 PROTEIN"/>
    <property type="match status" value="1"/>
</dbReference>
<feature type="transmembrane region" description="Helical" evidence="7">
    <location>
        <begin position="150"/>
        <end position="170"/>
    </location>
</feature>
<organism evidence="9">
    <name type="scientific">freshwater metagenome</name>
    <dbReference type="NCBI Taxonomy" id="449393"/>
    <lineage>
        <taxon>unclassified sequences</taxon>
        <taxon>metagenomes</taxon>
        <taxon>ecological metagenomes</taxon>
    </lineage>
</organism>
<dbReference type="GO" id="GO:0005886">
    <property type="term" value="C:plasma membrane"/>
    <property type="evidence" value="ECO:0007669"/>
    <property type="project" value="UniProtKB-SubCell"/>
</dbReference>
<evidence type="ECO:0000259" key="8">
    <source>
        <dbReference type="PROSITE" id="PS50850"/>
    </source>
</evidence>
<evidence type="ECO:0000256" key="6">
    <source>
        <dbReference type="ARBA" id="ARBA00023136"/>
    </source>
</evidence>
<keyword evidence="3" id="KW-1003">Cell membrane</keyword>
<accession>A0A6J7AMJ3</accession>
<evidence type="ECO:0000256" key="5">
    <source>
        <dbReference type="ARBA" id="ARBA00022989"/>
    </source>
</evidence>
<feature type="transmembrane region" description="Helical" evidence="7">
    <location>
        <begin position="21"/>
        <end position="45"/>
    </location>
</feature>
<dbReference type="Gene3D" id="1.20.1250.20">
    <property type="entry name" value="MFS general substrate transporter like domains"/>
    <property type="match status" value="1"/>
</dbReference>
<keyword evidence="6 7" id="KW-0472">Membrane</keyword>